<feature type="compositionally biased region" description="Polar residues" evidence="1">
    <location>
        <begin position="14"/>
        <end position="26"/>
    </location>
</feature>
<name>A0A0A9ATP4_ARUDO</name>
<accession>A0A0A9ATP4</accession>
<dbReference type="EMBL" id="GBRH01245605">
    <property type="protein sequence ID" value="JAD52290.1"/>
    <property type="molecule type" value="Transcribed_RNA"/>
</dbReference>
<reference evidence="2" key="1">
    <citation type="submission" date="2014-09" db="EMBL/GenBank/DDBJ databases">
        <authorList>
            <person name="Magalhaes I.L.F."/>
            <person name="Oliveira U."/>
            <person name="Santos F.R."/>
            <person name="Vidigal T.H.D.A."/>
            <person name="Brescovit A.D."/>
            <person name="Santos A.J."/>
        </authorList>
    </citation>
    <scope>NUCLEOTIDE SEQUENCE</scope>
    <source>
        <tissue evidence="2">Shoot tissue taken approximately 20 cm above the soil surface</tissue>
    </source>
</reference>
<proteinExistence type="predicted"/>
<organism evidence="2">
    <name type="scientific">Arundo donax</name>
    <name type="common">Giant reed</name>
    <name type="synonym">Donax arundinaceus</name>
    <dbReference type="NCBI Taxonomy" id="35708"/>
    <lineage>
        <taxon>Eukaryota</taxon>
        <taxon>Viridiplantae</taxon>
        <taxon>Streptophyta</taxon>
        <taxon>Embryophyta</taxon>
        <taxon>Tracheophyta</taxon>
        <taxon>Spermatophyta</taxon>
        <taxon>Magnoliopsida</taxon>
        <taxon>Liliopsida</taxon>
        <taxon>Poales</taxon>
        <taxon>Poaceae</taxon>
        <taxon>PACMAD clade</taxon>
        <taxon>Arundinoideae</taxon>
        <taxon>Arundineae</taxon>
        <taxon>Arundo</taxon>
    </lineage>
</organism>
<dbReference type="AlphaFoldDB" id="A0A0A9ATP4"/>
<evidence type="ECO:0000313" key="2">
    <source>
        <dbReference type="EMBL" id="JAD52290.1"/>
    </source>
</evidence>
<reference evidence="2" key="2">
    <citation type="journal article" date="2015" name="Data Brief">
        <title>Shoot transcriptome of the giant reed, Arundo donax.</title>
        <authorList>
            <person name="Barrero R.A."/>
            <person name="Guerrero F.D."/>
            <person name="Moolhuijzen P."/>
            <person name="Goolsby J.A."/>
            <person name="Tidwell J."/>
            <person name="Bellgard S.E."/>
            <person name="Bellgard M.I."/>
        </authorList>
    </citation>
    <scope>NUCLEOTIDE SEQUENCE</scope>
    <source>
        <tissue evidence="2">Shoot tissue taken approximately 20 cm above the soil surface</tissue>
    </source>
</reference>
<evidence type="ECO:0000256" key="1">
    <source>
        <dbReference type="SAM" id="MobiDB-lite"/>
    </source>
</evidence>
<protein>
    <submittedName>
        <fullName evidence="2">Uncharacterized protein</fullName>
    </submittedName>
</protein>
<sequence length="26" mass="2662">MHGASSAIGAKRVSTPSDARSTKMSK</sequence>
<feature type="region of interest" description="Disordered" evidence="1">
    <location>
        <begin position="1"/>
        <end position="26"/>
    </location>
</feature>